<protein>
    <submittedName>
        <fullName evidence="1">Uncharacterized protein</fullName>
    </submittedName>
</protein>
<sequence>MAKSCSVRQADHKPTVSAFDRCDSLVNIVTISYYDVHPSCNTPDCVAGVTRCKSAHQPIRGSEGAGPQSAPQ</sequence>
<reference evidence="1" key="1">
    <citation type="journal article" date="2023" name="G3 (Bethesda)">
        <title>A reference genome for the long-term kleptoplast-retaining sea slug Elysia crispata morphotype clarki.</title>
        <authorList>
            <person name="Eastman K.E."/>
            <person name="Pendleton A.L."/>
            <person name="Shaikh M.A."/>
            <person name="Suttiyut T."/>
            <person name="Ogas R."/>
            <person name="Tomko P."/>
            <person name="Gavelis G."/>
            <person name="Widhalm J.R."/>
            <person name="Wisecaver J.H."/>
        </authorList>
    </citation>
    <scope>NUCLEOTIDE SEQUENCE</scope>
    <source>
        <strain evidence="1">ECLA1</strain>
    </source>
</reference>
<dbReference type="AlphaFoldDB" id="A0AAE0XZI7"/>
<proteinExistence type="predicted"/>
<name>A0AAE0XZI7_9GAST</name>
<dbReference type="Proteomes" id="UP001283361">
    <property type="component" value="Unassembled WGS sequence"/>
</dbReference>
<keyword evidence="2" id="KW-1185">Reference proteome</keyword>
<accession>A0AAE0XZI7</accession>
<comment type="caution">
    <text evidence="1">The sequence shown here is derived from an EMBL/GenBank/DDBJ whole genome shotgun (WGS) entry which is preliminary data.</text>
</comment>
<evidence type="ECO:0000313" key="2">
    <source>
        <dbReference type="Proteomes" id="UP001283361"/>
    </source>
</evidence>
<gene>
    <name evidence="1" type="ORF">RRG08_043062</name>
</gene>
<organism evidence="1 2">
    <name type="scientific">Elysia crispata</name>
    <name type="common">lettuce slug</name>
    <dbReference type="NCBI Taxonomy" id="231223"/>
    <lineage>
        <taxon>Eukaryota</taxon>
        <taxon>Metazoa</taxon>
        <taxon>Spiralia</taxon>
        <taxon>Lophotrochozoa</taxon>
        <taxon>Mollusca</taxon>
        <taxon>Gastropoda</taxon>
        <taxon>Heterobranchia</taxon>
        <taxon>Euthyneura</taxon>
        <taxon>Panpulmonata</taxon>
        <taxon>Sacoglossa</taxon>
        <taxon>Placobranchoidea</taxon>
        <taxon>Plakobranchidae</taxon>
        <taxon>Elysia</taxon>
    </lineage>
</organism>
<dbReference type="EMBL" id="JAWDGP010007329">
    <property type="protein sequence ID" value="KAK3725645.1"/>
    <property type="molecule type" value="Genomic_DNA"/>
</dbReference>
<evidence type="ECO:0000313" key="1">
    <source>
        <dbReference type="EMBL" id="KAK3725645.1"/>
    </source>
</evidence>